<evidence type="ECO:0000259" key="7">
    <source>
        <dbReference type="PROSITE" id="PS50016"/>
    </source>
</evidence>
<dbReference type="InterPro" id="IPR000313">
    <property type="entry name" value="PWWP_dom"/>
</dbReference>
<dbReference type="PROSITE" id="PS51566">
    <property type="entry name" value="SAM_MT43_TRX_MLL"/>
    <property type="match status" value="1"/>
</dbReference>
<feature type="region of interest" description="Disordered" evidence="6">
    <location>
        <begin position="932"/>
        <end position="988"/>
    </location>
</feature>
<name>A0ABQ8CQB5_BRANA</name>
<keyword evidence="4" id="KW-0156">Chromatin regulator</keyword>
<dbReference type="InterPro" id="IPR036047">
    <property type="entry name" value="F-box-like_dom_sf"/>
</dbReference>
<dbReference type="PROSITE" id="PS50812">
    <property type="entry name" value="PWWP"/>
    <property type="match status" value="1"/>
</dbReference>
<feature type="region of interest" description="Disordered" evidence="6">
    <location>
        <begin position="46"/>
        <end position="86"/>
    </location>
</feature>
<dbReference type="SUPFAM" id="SSF63748">
    <property type="entry name" value="Tudor/PWWP/MBT"/>
    <property type="match status" value="1"/>
</dbReference>
<dbReference type="SMART" id="SM00317">
    <property type="entry name" value="SET"/>
    <property type="match status" value="1"/>
</dbReference>
<proteinExistence type="predicted"/>
<dbReference type="InterPro" id="IPR013083">
    <property type="entry name" value="Znf_RING/FYVE/PHD"/>
</dbReference>
<comment type="caution">
    <text evidence="11">The sequence shown here is derived from an EMBL/GenBank/DDBJ whole genome shotgun (WGS) entry which is preliminary data.</text>
</comment>
<dbReference type="Pfam" id="PF00856">
    <property type="entry name" value="SET"/>
    <property type="match status" value="1"/>
</dbReference>
<feature type="region of interest" description="Disordered" evidence="6">
    <location>
        <begin position="106"/>
        <end position="162"/>
    </location>
</feature>
<evidence type="ECO:0000256" key="2">
    <source>
        <dbReference type="ARBA" id="ARBA00022771"/>
    </source>
</evidence>
<dbReference type="InterPro" id="IPR001214">
    <property type="entry name" value="SET_dom"/>
</dbReference>
<reference evidence="11 12" key="1">
    <citation type="submission" date="2021-05" db="EMBL/GenBank/DDBJ databases">
        <title>Genome Assembly of Synthetic Allotetraploid Brassica napus Reveals Homoeologous Exchanges between Subgenomes.</title>
        <authorList>
            <person name="Davis J.T."/>
        </authorList>
    </citation>
    <scope>NUCLEOTIDE SEQUENCE [LARGE SCALE GENOMIC DNA]</scope>
    <source>
        <strain evidence="12">cv. Da-Ae</strain>
        <tissue evidence="11">Seedling</tissue>
    </source>
</reference>
<keyword evidence="3" id="KW-0862">Zinc</keyword>
<dbReference type="InterPro" id="IPR025780">
    <property type="entry name" value="Hist-Lys_N-MeTrfase_ATX"/>
</dbReference>
<dbReference type="InterPro" id="IPR046341">
    <property type="entry name" value="SET_dom_sf"/>
</dbReference>
<dbReference type="InterPro" id="IPR019787">
    <property type="entry name" value="Znf_PHD-finger"/>
</dbReference>
<dbReference type="SMART" id="SM00249">
    <property type="entry name" value="PHD"/>
    <property type="match status" value="2"/>
</dbReference>
<dbReference type="PANTHER" id="PTHR47149:SF2">
    <property type="entry name" value="F-BOX DOMAIN-CONTAINING PROTEIN"/>
    <property type="match status" value="1"/>
</dbReference>
<keyword evidence="2 5" id="KW-0863">Zinc-finger</keyword>
<evidence type="ECO:0000313" key="12">
    <source>
        <dbReference type="Proteomes" id="UP000824890"/>
    </source>
</evidence>
<keyword evidence="12" id="KW-1185">Reference proteome</keyword>
<feature type="compositionally biased region" description="Polar residues" evidence="6">
    <location>
        <begin position="63"/>
        <end position="82"/>
    </location>
</feature>
<dbReference type="PROSITE" id="PS50016">
    <property type="entry name" value="ZF_PHD_2"/>
    <property type="match status" value="1"/>
</dbReference>
<dbReference type="Pfam" id="PF00628">
    <property type="entry name" value="PHD"/>
    <property type="match status" value="1"/>
</dbReference>
<dbReference type="SMART" id="SM00293">
    <property type="entry name" value="PWWP"/>
    <property type="match status" value="1"/>
</dbReference>
<dbReference type="SUPFAM" id="SSF82199">
    <property type="entry name" value="SET domain"/>
    <property type="match status" value="1"/>
</dbReference>
<dbReference type="CDD" id="cd15517">
    <property type="entry name" value="PHD_TCF19_like"/>
    <property type="match status" value="1"/>
</dbReference>
<dbReference type="CDD" id="cd20143">
    <property type="entry name" value="PWWP_AtATX3-like"/>
    <property type="match status" value="1"/>
</dbReference>
<dbReference type="Gene3D" id="3.30.40.10">
    <property type="entry name" value="Zinc/RING finger domain, C3HC4 (zinc finger)"/>
    <property type="match status" value="2"/>
</dbReference>
<evidence type="ECO:0000256" key="3">
    <source>
        <dbReference type="ARBA" id="ARBA00022833"/>
    </source>
</evidence>
<accession>A0ABQ8CQB5</accession>
<evidence type="ECO:0000313" key="11">
    <source>
        <dbReference type="EMBL" id="KAH0919027.1"/>
    </source>
</evidence>
<evidence type="ECO:0000259" key="9">
    <source>
        <dbReference type="PROSITE" id="PS50812"/>
    </source>
</evidence>
<evidence type="ECO:0000259" key="10">
    <source>
        <dbReference type="PROSITE" id="PS51805"/>
    </source>
</evidence>
<dbReference type="PANTHER" id="PTHR47149">
    <property type="entry name" value="F-BOX PROTEIN RMF"/>
    <property type="match status" value="1"/>
</dbReference>
<evidence type="ECO:0008006" key="13">
    <source>
        <dbReference type="Google" id="ProtNLM"/>
    </source>
</evidence>
<dbReference type="Pfam" id="PF00855">
    <property type="entry name" value="PWWP"/>
    <property type="match status" value="1"/>
</dbReference>
<dbReference type="Gene3D" id="2.170.270.10">
    <property type="entry name" value="SET domain"/>
    <property type="match status" value="1"/>
</dbReference>
<dbReference type="InterPro" id="IPR001965">
    <property type="entry name" value="Znf_PHD"/>
</dbReference>
<evidence type="ECO:0000259" key="8">
    <source>
        <dbReference type="PROSITE" id="PS50280"/>
    </source>
</evidence>
<dbReference type="Gene3D" id="3.10.390.10">
    <property type="entry name" value="SAND domain-like"/>
    <property type="match status" value="1"/>
</dbReference>
<protein>
    <recommendedName>
        <fullName evidence="13">Histone-lysine N-methyltransferase ATX3</fullName>
    </recommendedName>
</protein>
<evidence type="ECO:0000256" key="5">
    <source>
        <dbReference type="PROSITE-ProRule" id="PRU00146"/>
    </source>
</evidence>
<dbReference type="PROSITE" id="PS50280">
    <property type="entry name" value="SET"/>
    <property type="match status" value="1"/>
</dbReference>
<feature type="compositionally biased region" description="Basic and acidic residues" evidence="6">
    <location>
        <begin position="110"/>
        <end position="122"/>
    </location>
</feature>
<dbReference type="EMBL" id="JAGKQM010000007">
    <property type="protein sequence ID" value="KAH0919027.1"/>
    <property type="molecule type" value="Genomic_DNA"/>
</dbReference>
<feature type="domain" description="SET" evidence="8">
    <location>
        <begin position="803"/>
        <end position="921"/>
    </location>
</feature>
<dbReference type="Pfam" id="PF13831">
    <property type="entry name" value="PHD_2"/>
    <property type="match status" value="1"/>
</dbReference>
<dbReference type="PROSITE" id="PS51805">
    <property type="entry name" value="EPHD"/>
    <property type="match status" value="1"/>
</dbReference>
<feature type="domain" description="PHD-type" evidence="10">
    <location>
        <begin position="573"/>
        <end position="681"/>
    </location>
</feature>
<gene>
    <name evidence="11" type="ORF">HID58_026687</name>
</gene>
<dbReference type="SUPFAM" id="SSF57903">
    <property type="entry name" value="FYVE/PHD zinc finger"/>
    <property type="match status" value="1"/>
</dbReference>
<evidence type="ECO:0000256" key="4">
    <source>
        <dbReference type="ARBA" id="ARBA00022853"/>
    </source>
</evidence>
<dbReference type="CDD" id="cd10518">
    <property type="entry name" value="SET_SETD1-like"/>
    <property type="match status" value="1"/>
</dbReference>
<dbReference type="Proteomes" id="UP000824890">
    <property type="component" value="Unassembled WGS sequence"/>
</dbReference>
<dbReference type="SUPFAM" id="SSF81383">
    <property type="entry name" value="F-box domain"/>
    <property type="match status" value="1"/>
</dbReference>
<organism evidence="11 12">
    <name type="scientific">Brassica napus</name>
    <name type="common">Rape</name>
    <dbReference type="NCBI Taxonomy" id="3708"/>
    <lineage>
        <taxon>Eukaryota</taxon>
        <taxon>Viridiplantae</taxon>
        <taxon>Streptophyta</taxon>
        <taxon>Embryophyta</taxon>
        <taxon>Tracheophyta</taxon>
        <taxon>Spermatophyta</taxon>
        <taxon>Magnoliopsida</taxon>
        <taxon>eudicotyledons</taxon>
        <taxon>Gunneridae</taxon>
        <taxon>Pentapetalae</taxon>
        <taxon>rosids</taxon>
        <taxon>malvids</taxon>
        <taxon>Brassicales</taxon>
        <taxon>Brassicaceae</taxon>
        <taxon>Brassiceae</taxon>
        <taxon>Brassica</taxon>
    </lineage>
</organism>
<feature type="compositionally biased region" description="Basic and acidic residues" evidence="6">
    <location>
        <begin position="948"/>
        <end position="970"/>
    </location>
</feature>
<evidence type="ECO:0000256" key="6">
    <source>
        <dbReference type="SAM" id="MobiDB-lite"/>
    </source>
</evidence>
<feature type="domain" description="PWWP" evidence="9">
    <location>
        <begin position="174"/>
        <end position="243"/>
    </location>
</feature>
<dbReference type="InterPro" id="IPR011011">
    <property type="entry name" value="Znf_FYVE_PHD"/>
</dbReference>
<dbReference type="InterPro" id="IPR010919">
    <property type="entry name" value="SAND-like_dom_sf"/>
</dbReference>
<dbReference type="Gene3D" id="2.30.30.140">
    <property type="match status" value="1"/>
</dbReference>
<feature type="domain" description="PHD-type" evidence="7">
    <location>
        <begin position="361"/>
        <end position="417"/>
    </location>
</feature>
<dbReference type="InterPro" id="IPR034732">
    <property type="entry name" value="EPHD"/>
</dbReference>
<keyword evidence="1" id="KW-0479">Metal-binding</keyword>
<dbReference type="Pfam" id="PF13832">
    <property type="entry name" value="zf-HC5HC2H_2"/>
    <property type="match status" value="1"/>
</dbReference>
<sequence>VRIAEVGEMILKRTLTFEEQNLKRCKVGSEIEYGGKKGEIIVYRRRNRASVDQPPCREEAEDCTTSSAGSLTSKESQDQSKSLRGRVRVAPSRFNDSVVDAWGNRRRKVESKESGRDDEVRVVKKVKGGHGKSAENGSSRKDNGDSSESFAESGMPKDPAAMRKGVYRPEDFAVGDLVWAKCGKRFPAWPGKVIDPDSQAPDSVLKHCVPGSLCVMFFGYSKNGTQRDYGWIRQGMMFPFTEFMEKFQDQTNFYNNKASDFKKALEEAVLAENGVEGSCGAAEISCPESSATESDQEHGTASRSQARFPDTYSLFSLDLQFFSVGSCHVDVRTCDGCGTVMQKSQPEELLCKHCSKLWKSNQYCGICKRSWHSSDGEDWVCCDGCDIWVHAGCDNISNERFKELEHSNYHCPGCRAQHECAPTVLNEQSPTVLNEQNSVFESTEKATETELADEVTVVCNGMEGTYIRKIECKCGSCGARKQSPSEWERHTGCRAKKWKYSVKVKDTTLTLEKWIAGCSALPLEQGTADCRVLDKQMMLSLLEVAVHQECYGVSKAQDLTSWVCRACETPDIERECCLCPVKGGALKPSDVEGLWVHVTCAWFRPEVGFLNHEHMEPAVGLFKIPVNSFLKTHGSCVQCCKCATHFHVMCASRAGYSMEMHCVEKDGVQRTRKSIYCAFHRKPDPNSNVVVHTPSGVFGSRNLLQNQNGRIKGSRLIPISIPKPKRVMVLFLQQDAVSIKVDLEAIPHRLKGPSHHSLGAIENLNSFKASLSFRAPFVFIEADTSGFTSFKERLKHLQRTENLRVCFGKSGIHGWGLFARRSIQEGEMIIEYRGVKVRRSVADLREANYRAQGKDCYLFKISEEIVIDATNSGNIARLINHSCMPNCYARIVSIGDGEENRIVLIAKTNVTPGEELTYDYLFEVDESEEIKMKTRSSDVQGANRGKRKAPEGDENGRGKRRSVQSDEQKKAPQIGKKRLAPSNEHKKGKKILRGIRSCVSPRCSASSTHRPSFFWFEQDVWTYISRFLDGKSLVMLGATSKWFHKTVMEESIWRFACLRDLHVPRPCPVSSSWNKIYASAFDGSHSYLFHQKEKHIDWMRIGAFTLDSRMSLLTESLSGQLKVPRVQGTIEQMLQSTGSCIIKDIKSGIWIADLQLVRCPVCDLSTCDGTMQILDTRHIELFLNEEYKAGSWDYNLIGSHKLQKDTSAACGAIYDLKHLKASSSSGILHLKSWTGEPEDSQPKAFITTHAVAVHTRLQKNEGILVKYQTMKAGTDGDIVAIRISQQLL</sequence>
<evidence type="ECO:0000256" key="1">
    <source>
        <dbReference type="ARBA" id="ARBA00022723"/>
    </source>
</evidence>
<feature type="non-terminal residue" evidence="11">
    <location>
        <position position="1"/>
    </location>
</feature>